<keyword evidence="2" id="KW-1133">Transmembrane helix</keyword>
<dbReference type="InterPro" id="IPR021450">
    <property type="entry name" value="DUF3100"/>
</dbReference>
<feature type="transmembrane region" description="Helical" evidence="2">
    <location>
        <begin position="347"/>
        <end position="363"/>
    </location>
</feature>
<dbReference type="Pfam" id="PF11299">
    <property type="entry name" value="DUF3100"/>
    <property type="match status" value="1"/>
</dbReference>
<organism evidence="3 4">
    <name type="scientific">Marinactinospora rubrisoli</name>
    <dbReference type="NCBI Taxonomy" id="2715399"/>
    <lineage>
        <taxon>Bacteria</taxon>
        <taxon>Bacillati</taxon>
        <taxon>Actinomycetota</taxon>
        <taxon>Actinomycetes</taxon>
        <taxon>Streptosporangiales</taxon>
        <taxon>Nocardiopsidaceae</taxon>
        <taxon>Marinactinospora</taxon>
    </lineage>
</organism>
<dbReference type="RefSeq" id="WP_379869366.1">
    <property type="nucleotide sequence ID" value="NZ_JBHTBH010000002.1"/>
</dbReference>
<dbReference type="Proteomes" id="UP001596540">
    <property type="component" value="Unassembled WGS sequence"/>
</dbReference>
<feature type="transmembrane region" description="Helical" evidence="2">
    <location>
        <begin position="169"/>
        <end position="191"/>
    </location>
</feature>
<evidence type="ECO:0000313" key="3">
    <source>
        <dbReference type="EMBL" id="MFC7327182.1"/>
    </source>
</evidence>
<keyword evidence="4" id="KW-1185">Reference proteome</keyword>
<keyword evidence="2" id="KW-0472">Membrane</keyword>
<sequence>MSQTSRQRPRTALPRHLPLVLVLTVALAALAELIGTFEFTVGPGKVILFPIIWAILLGGLVSLQRVVRLPETAQRTAVGLVEVGIILFIVRLAFLVGEKVDTLADVSLALALQEVGHLFGSVILALPIAVALGMGRSAVGATYSIDREPNMAYAAERFGADSPEYHGALGIYVFGSVFGALYLSVLAGFLASTGWISPLALAMGTGVGSGSMMAASAAAIAHSYPEMEEQILAYAAAANLVSEIAGVYLAIFVALPLTERLYRFWSKTFRRTAAATAAPTTAAPTTAAPAAGTAHATPAASAPPEAAPARTPSAPALGRVALYLLLISAIMLVANTINIGALHPGELAGFALMCGVTFAAFAVKRFVPRMPAMVLASVLGILVASPLNPLREQALALVSDIQFLATATPVLVLVGLSIGKDSAVLKRLSWRVVLVALVSFGATFVCAALVAQTFI</sequence>
<feature type="region of interest" description="Disordered" evidence="1">
    <location>
        <begin position="280"/>
        <end position="310"/>
    </location>
</feature>
<gene>
    <name evidence="3" type="ORF">ACFQRF_05455</name>
</gene>
<feature type="transmembrane region" description="Helical" evidence="2">
    <location>
        <begin position="320"/>
        <end position="341"/>
    </location>
</feature>
<feature type="transmembrane region" description="Helical" evidence="2">
    <location>
        <begin position="394"/>
        <end position="416"/>
    </location>
</feature>
<evidence type="ECO:0000256" key="1">
    <source>
        <dbReference type="SAM" id="MobiDB-lite"/>
    </source>
</evidence>
<accession>A0ABW2KDL4</accession>
<name>A0ABW2KDL4_9ACTN</name>
<feature type="transmembrane region" description="Helical" evidence="2">
    <location>
        <begin position="370"/>
        <end position="388"/>
    </location>
</feature>
<reference evidence="4" key="1">
    <citation type="journal article" date="2019" name="Int. J. Syst. Evol. Microbiol.">
        <title>The Global Catalogue of Microorganisms (GCM) 10K type strain sequencing project: providing services to taxonomists for standard genome sequencing and annotation.</title>
        <authorList>
            <consortium name="The Broad Institute Genomics Platform"/>
            <consortium name="The Broad Institute Genome Sequencing Center for Infectious Disease"/>
            <person name="Wu L."/>
            <person name="Ma J."/>
        </authorList>
    </citation>
    <scope>NUCLEOTIDE SEQUENCE [LARGE SCALE GENOMIC DNA]</scope>
    <source>
        <strain evidence="4">CGMCC 4.7382</strain>
    </source>
</reference>
<evidence type="ECO:0000313" key="4">
    <source>
        <dbReference type="Proteomes" id="UP001596540"/>
    </source>
</evidence>
<feature type="transmembrane region" description="Helical" evidence="2">
    <location>
        <begin position="79"/>
        <end position="97"/>
    </location>
</feature>
<proteinExistence type="predicted"/>
<feature type="transmembrane region" description="Helical" evidence="2">
    <location>
        <begin position="47"/>
        <end position="67"/>
    </location>
</feature>
<dbReference type="EMBL" id="JBHTBH010000002">
    <property type="protein sequence ID" value="MFC7327182.1"/>
    <property type="molecule type" value="Genomic_DNA"/>
</dbReference>
<evidence type="ECO:0000256" key="2">
    <source>
        <dbReference type="SAM" id="Phobius"/>
    </source>
</evidence>
<comment type="caution">
    <text evidence="3">The sequence shown here is derived from an EMBL/GenBank/DDBJ whole genome shotgun (WGS) entry which is preliminary data.</text>
</comment>
<protein>
    <submittedName>
        <fullName evidence="3">DUF3100 domain-containing protein</fullName>
    </submittedName>
</protein>
<feature type="transmembrane region" description="Helical" evidence="2">
    <location>
        <begin position="231"/>
        <end position="257"/>
    </location>
</feature>
<keyword evidence="2" id="KW-0812">Transmembrane</keyword>
<feature type="transmembrane region" description="Helical" evidence="2">
    <location>
        <begin position="428"/>
        <end position="451"/>
    </location>
</feature>